<evidence type="ECO:0000256" key="3">
    <source>
        <dbReference type="ARBA" id="ARBA00004613"/>
    </source>
</evidence>
<dbReference type="Pfam" id="PF20684">
    <property type="entry name" value="Fung_rhodopsin"/>
    <property type="match status" value="1"/>
</dbReference>
<dbReference type="STRING" id="985895.E5AES0"/>
<dbReference type="VEuPathDB" id="FungiDB:LEMA_P004960.1"/>
<keyword evidence="11 14" id="KW-1015">Disulfide bond</keyword>
<dbReference type="HOGENOM" id="CLU_028200_6_3_1"/>
<evidence type="ECO:0000256" key="4">
    <source>
        <dbReference type="ARBA" id="ARBA00010031"/>
    </source>
</evidence>
<dbReference type="SMART" id="SM00747">
    <property type="entry name" value="CFEM"/>
    <property type="match status" value="1"/>
</dbReference>
<evidence type="ECO:0000256" key="13">
    <source>
        <dbReference type="ARBA" id="ARBA00038359"/>
    </source>
</evidence>
<keyword evidence="7 16" id="KW-0812">Transmembrane</keyword>
<feature type="domain" description="CFEM" evidence="18">
    <location>
        <begin position="2"/>
        <end position="111"/>
    </location>
</feature>
<dbReference type="EMBL" id="FP929139">
    <property type="protein sequence ID" value="CBY01709.1"/>
    <property type="molecule type" value="Genomic_DNA"/>
</dbReference>
<feature type="region of interest" description="Disordered" evidence="15">
    <location>
        <begin position="430"/>
        <end position="462"/>
    </location>
</feature>
<evidence type="ECO:0000256" key="15">
    <source>
        <dbReference type="SAM" id="MobiDB-lite"/>
    </source>
</evidence>
<feature type="disulfide bond" evidence="14">
    <location>
        <begin position="53"/>
        <end position="86"/>
    </location>
</feature>
<evidence type="ECO:0000256" key="11">
    <source>
        <dbReference type="ARBA" id="ARBA00023157"/>
    </source>
</evidence>
<protein>
    <recommendedName>
        <fullName evidence="18">CFEM domain-containing protein</fullName>
    </recommendedName>
</protein>
<keyword evidence="8 17" id="KW-0732">Signal</keyword>
<feature type="transmembrane region" description="Helical" evidence="16">
    <location>
        <begin position="128"/>
        <end position="149"/>
    </location>
</feature>
<dbReference type="OrthoDB" id="2496787at2759"/>
<keyword evidence="20" id="KW-1185">Reference proteome</keyword>
<dbReference type="AlphaFoldDB" id="E5AES0"/>
<feature type="disulfide bond" evidence="14">
    <location>
        <begin position="44"/>
        <end position="51"/>
    </location>
</feature>
<feature type="region of interest" description="Disordered" evidence="15">
    <location>
        <begin position="364"/>
        <end position="383"/>
    </location>
</feature>
<gene>
    <name evidence="19" type="ORF">LEMA_P004960.1</name>
</gene>
<dbReference type="OMA" id="CICMPAL"/>
<feature type="chain" id="PRO_5003194989" description="CFEM domain-containing protein" evidence="17">
    <location>
        <begin position="24"/>
        <end position="462"/>
    </location>
</feature>
<comment type="similarity">
    <text evidence="13">Belongs to the SAT4 family.</text>
</comment>
<dbReference type="GO" id="GO:0005576">
    <property type="term" value="C:extracellular region"/>
    <property type="evidence" value="ECO:0007669"/>
    <property type="project" value="UniProtKB-SubCell"/>
</dbReference>
<dbReference type="Pfam" id="PF05730">
    <property type="entry name" value="CFEM"/>
    <property type="match status" value="1"/>
</dbReference>
<dbReference type="InParanoid" id="E5AES0"/>
<evidence type="ECO:0000256" key="12">
    <source>
        <dbReference type="ARBA" id="ARBA00023288"/>
    </source>
</evidence>
<keyword evidence="10 16" id="KW-0472">Membrane</keyword>
<comment type="caution">
    <text evidence="14">Lacks conserved residue(s) required for the propagation of feature annotation.</text>
</comment>
<proteinExistence type="inferred from homology"/>
<dbReference type="eggNOG" id="ENOG502SKG6">
    <property type="taxonomic scope" value="Eukaryota"/>
</dbReference>
<evidence type="ECO:0000256" key="17">
    <source>
        <dbReference type="SAM" id="SignalP"/>
    </source>
</evidence>
<accession>E5AES0</accession>
<feature type="signal peptide" evidence="17">
    <location>
        <begin position="1"/>
        <end position="23"/>
    </location>
</feature>
<dbReference type="GO" id="GO:0098552">
    <property type="term" value="C:side of membrane"/>
    <property type="evidence" value="ECO:0007669"/>
    <property type="project" value="UniProtKB-KW"/>
</dbReference>
<comment type="subcellular location">
    <subcellularLocation>
        <location evidence="2">Membrane</location>
        <topology evidence="2">Lipid-anchor</topology>
        <topology evidence="2">GPI-anchor</topology>
    </subcellularLocation>
    <subcellularLocation>
        <location evidence="1">Membrane</location>
        <topology evidence="1">Multi-pass membrane protein</topology>
    </subcellularLocation>
    <subcellularLocation>
        <location evidence="3">Secreted</location>
    </subcellularLocation>
</comment>
<evidence type="ECO:0000256" key="14">
    <source>
        <dbReference type="PROSITE-ProRule" id="PRU01356"/>
    </source>
</evidence>
<evidence type="ECO:0000256" key="16">
    <source>
        <dbReference type="SAM" id="Phobius"/>
    </source>
</evidence>
<evidence type="ECO:0000256" key="5">
    <source>
        <dbReference type="ARBA" id="ARBA00022525"/>
    </source>
</evidence>
<name>E5AES0_LEPMJ</name>
<dbReference type="PANTHER" id="PTHR33048">
    <property type="entry name" value="PTH11-LIKE INTEGRAL MEMBRANE PROTEIN (AFU_ORTHOLOGUE AFUA_5G11245)"/>
    <property type="match status" value="1"/>
</dbReference>
<keyword evidence="5" id="KW-0964">Secreted</keyword>
<evidence type="ECO:0000256" key="6">
    <source>
        <dbReference type="ARBA" id="ARBA00022622"/>
    </source>
</evidence>
<keyword evidence="9 16" id="KW-1133">Transmembrane helix</keyword>
<dbReference type="InterPro" id="IPR008427">
    <property type="entry name" value="Extracellular_membr_CFEM_dom"/>
</dbReference>
<evidence type="ECO:0000313" key="19">
    <source>
        <dbReference type="EMBL" id="CBY01709.1"/>
    </source>
</evidence>
<evidence type="ECO:0000256" key="7">
    <source>
        <dbReference type="ARBA" id="ARBA00022692"/>
    </source>
</evidence>
<sequence>MKKLVGMSTWLLLVALLCPASFAQEMPLCATQCLESTLKAQDICAATNLTCICTSPTFIGGLQGCLISTCTVLETLAAQNASHTRCGQVARDITHITPIVTGVSGGIALLSVIFRIGLAGRNIALDDVFAMAAMIAALPMGILEFFMAADGFGKDIWTIPGEQIYRIVQFTWLTEIFYFPALAFTKLSFLFFLLRIFPAQEFRRIVYMLIGASAACGTAFTLVCLFNCTPISYIWESWDGEHEGKCINFHIFAWVNAGINIILDVIIIAAPIPQLLRLSLSTKKKVYIIMMFSIGAFTTIVSIIRLQSLVTFANSTNPTYDNVPTAYWSVLEAYVSVFCICMPALRRFLAGLFPRCFGSTQAESKYEHYDTPNTPNRLANRSKHARVSAGYGLSTFGGTGITKTMETRVESKCEEEDEIELVRQAGAGHILGGSLGRTSEGDAGSGRSGTRASQAMPQTFLH</sequence>
<keyword evidence="6" id="KW-0325">Glycoprotein</keyword>
<evidence type="ECO:0000256" key="1">
    <source>
        <dbReference type="ARBA" id="ARBA00004141"/>
    </source>
</evidence>
<feature type="compositionally biased region" description="Polar residues" evidence="15">
    <location>
        <begin position="448"/>
        <end position="462"/>
    </location>
</feature>
<comment type="similarity">
    <text evidence="4">Belongs to the RBT5 family.</text>
</comment>
<feature type="transmembrane region" description="Helical" evidence="16">
    <location>
        <begin position="286"/>
        <end position="306"/>
    </location>
</feature>
<evidence type="ECO:0000256" key="2">
    <source>
        <dbReference type="ARBA" id="ARBA00004589"/>
    </source>
</evidence>
<feature type="transmembrane region" description="Helical" evidence="16">
    <location>
        <begin position="247"/>
        <end position="274"/>
    </location>
</feature>
<evidence type="ECO:0000256" key="9">
    <source>
        <dbReference type="ARBA" id="ARBA00022989"/>
    </source>
</evidence>
<dbReference type="PROSITE" id="PS52012">
    <property type="entry name" value="CFEM"/>
    <property type="match status" value="1"/>
</dbReference>
<evidence type="ECO:0000259" key="18">
    <source>
        <dbReference type="PROSITE" id="PS52012"/>
    </source>
</evidence>
<feature type="transmembrane region" description="Helical" evidence="16">
    <location>
        <begin position="206"/>
        <end position="235"/>
    </location>
</feature>
<evidence type="ECO:0000313" key="20">
    <source>
        <dbReference type="Proteomes" id="UP000002668"/>
    </source>
</evidence>
<feature type="transmembrane region" description="Helical" evidence="16">
    <location>
        <begin position="326"/>
        <end position="345"/>
    </location>
</feature>
<reference evidence="20" key="1">
    <citation type="journal article" date="2011" name="Nat. Commun.">
        <title>Effector diversification within compartments of the Leptosphaeria maculans genome affected by Repeat-Induced Point mutations.</title>
        <authorList>
            <person name="Rouxel T."/>
            <person name="Grandaubert J."/>
            <person name="Hane J.K."/>
            <person name="Hoede C."/>
            <person name="van de Wouw A.P."/>
            <person name="Couloux A."/>
            <person name="Dominguez V."/>
            <person name="Anthouard V."/>
            <person name="Bally P."/>
            <person name="Bourras S."/>
            <person name="Cozijnsen A.J."/>
            <person name="Ciuffetti L.M."/>
            <person name="Degrave A."/>
            <person name="Dilmaghani A."/>
            <person name="Duret L."/>
            <person name="Fudal I."/>
            <person name="Goodwin S.B."/>
            <person name="Gout L."/>
            <person name="Glaser N."/>
            <person name="Linglin J."/>
            <person name="Kema G.H.J."/>
            <person name="Lapalu N."/>
            <person name="Lawrence C.B."/>
            <person name="May K."/>
            <person name="Meyer M."/>
            <person name="Ollivier B."/>
            <person name="Poulain J."/>
            <person name="Schoch C.L."/>
            <person name="Simon A."/>
            <person name="Spatafora J.W."/>
            <person name="Stachowiak A."/>
            <person name="Turgeon B.G."/>
            <person name="Tyler B.M."/>
            <person name="Vincent D."/>
            <person name="Weissenbach J."/>
            <person name="Amselem J."/>
            <person name="Quesneville H."/>
            <person name="Oliver R.P."/>
            <person name="Wincker P."/>
            <person name="Balesdent M.-H."/>
            <person name="Howlett B.J."/>
        </authorList>
    </citation>
    <scope>NUCLEOTIDE SEQUENCE [LARGE SCALE GENOMIC DNA]</scope>
    <source>
        <strain evidence="20">JN3 / isolate v23.1.3 / race Av1-4-5-6-7-8</strain>
    </source>
</reference>
<keyword evidence="12" id="KW-0449">Lipoprotein</keyword>
<feature type="transmembrane region" description="Helical" evidence="16">
    <location>
        <begin position="176"/>
        <end position="194"/>
    </location>
</feature>
<dbReference type="InterPro" id="IPR052337">
    <property type="entry name" value="SAT4-like"/>
</dbReference>
<dbReference type="InterPro" id="IPR049326">
    <property type="entry name" value="Rhodopsin_dom_fungi"/>
</dbReference>
<evidence type="ECO:0000256" key="8">
    <source>
        <dbReference type="ARBA" id="ARBA00022729"/>
    </source>
</evidence>
<feature type="transmembrane region" description="Helical" evidence="16">
    <location>
        <begin position="96"/>
        <end position="116"/>
    </location>
</feature>
<dbReference type="Proteomes" id="UP000002668">
    <property type="component" value="Genome"/>
</dbReference>
<evidence type="ECO:0000256" key="10">
    <source>
        <dbReference type="ARBA" id="ARBA00023136"/>
    </source>
</evidence>
<keyword evidence="6" id="KW-0336">GPI-anchor</keyword>
<dbReference type="PANTHER" id="PTHR33048:SF143">
    <property type="entry name" value="EXTRACELLULAR MEMBRANE PROTEIN CFEM DOMAIN-CONTAINING PROTEIN-RELATED"/>
    <property type="match status" value="1"/>
</dbReference>
<organism evidence="19 20">
    <name type="scientific">Leptosphaeria maculans (strain JN3 / isolate v23.1.3 / race Av1-4-5-6-7-8)</name>
    <name type="common">Blackleg fungus</name>
    <name type="synonym">Phoma lingam</name>
    <dbReference type="NCBI Taxonomy" id="985895"/>
    <lineage>
        <taxon>Eukaryota</taxon>
        <taxon>Fungi</taxon>
        <taxon>Dikarya</taxon>
        <taxon>Ascomycota</taxon>
        <taxon>Pezizomycotina</taxon>
        <taxon>Dothideomycetes</taxon>
        <taxon>Pleosporomycetidae</taxon>
        <taxon>Pleosporales</taxon>
        <taxon>Pleosporineae</taxon>
        <taxon>Leptosphaeriaceae</taxon>
        <taxon>Plenodomus</taxon>
        <taxon>Plenodomus lingam/Leptosphaeria maculans species complex</taxon>
    </lineage>
</organism>